<reference evidence="2 3" key="1">
    <citation type="submission" date="2020-08" db="EMBL/GenBank/DDBJ databases">
        <title>Genomic Encyclopedia of Type Strains, Phase IV (KMG-IV): sequencing the most valuable type-strain genomes for metagenomic binning, comparative biology and taxonomic classification.</title>
        <authorList>
            <person name="Goeker M."/>
        </authorList>
    </citation>
    <scope>NUCLEOTIDE SEQUENCE [LARGE SCALE GENOMIC DNA]</scope>
    <source>
        <strain evidence="2 3">DSM 103733</strain>
    </source>
</reference>
<dbReference type="Proteomes" id="UP000538666">
    <property type="component" value="Unassembled WGS sequence"/>
</dbReference>
<dbReference type="InterPro" id="IPR044153">
    <property type="entry name" value="PIN_Pae0151-like"/>
</dbReference>
<dbReference type="InterPro" id="IPR051619">
    <property type="entry name" value="TypeII_TA_RNase_PINc/VapC"/>
</dbReference>
<comment type="caution">
    <text evidence="2">The sequence shown here is derived from an EMBL/GenBank/DDBJ whole genome shotgun (WGS) entry which is preliminary data.</text>
</comment>
<dbReference type="RefSeq" id="WP_050058274.1">
    <property type="nucleotide sequence ID" value="NZ_JACHEK010000009.1"/>
</dbReference>
<dbReference type="OrthoDB" id="9798446at2"/>
<protein>
    <submittedName>
        <fullName evidence="2">Putative nucleic acid-binding protein</fullName>
    </submittedName>
</protein>
<name>A0A841JYQ3_9BACT</name>
<organism evidence="2 3">
    <name type="scientific">Silvibacterium bohemicum</name>
    <dbReference type="NCBI Taxonomy" id="1577686"/>
    <lineage>
        <taxon>Bacteria</taxon>
        <taxon>Pseudomonadati</taxon>
        <taxon>Acidobacteriota</taxon>
        <taxon>Terriglobia</taxon>
        <taxon>Terriglobales</taxon>
        <taxon>Acidobacteriaceae</taxon>
        <taxon>Silvibacterium</taxon>
    </lineage>
</organism>
<dbReference type="AlphaFoldDB" id="A0A841JYQ3"/>
<gene>
    <name evidence="2" type="ORF">HNQ77_004242</name>
</gene>
<evidence type="ECO:0000313" key="2">
    <source>
        <dbReference type="EMBL" id="MBB6146270.1"/>
    </source>
</evidence>
<dbReference type="SUPFAM" id="SSF88723">
    <property type="entry name" value="PIN domain-like"/>
    <property type="match status" value="1"/>
</dbReference>
<evidence type="ECO:0000256" key="1">
    <source>
        <dbReference type="ARBA" id="ARBA00022842"/>
    </source>
</evidence>
<proteinExistence type="predicted"/>
<dbReference type="CDD" id="cd09873">
    <property type="entry name" value="PIN_Pae0151-like"/>
    <property type="match status" value="1"/>
</dbReference>
<dbReference type="InterPro" id="IPR029060">
    <property type="entry name" value="PIN-like_dom_sf"/>
</dbReference>
<dbReference type="PANTHER" id="PTHR35901">
    <property type="entry name" value="RIBONUCLEASE VAPC3"/>
    <property type="match status" value="1"/>
</dbReference>
<dbReference type="PANTHER" id="PTHR35901:SF1">
    <property type="entry name" value="EXONUCLEASE VAPC9"/>
    <property type="match status" value="1"/>
</dbReference>
<evidence type="ECO:0000313" key="3">
    <source>
        <dbReference type="Proteomes" id="UP000538666"/>
    </source>
</evidence>
<keyword evidence="1" id="KW-0460">Magnesium</keyword>
<dbReference type="EMBL" id="JACHEK010000009">
    <property type="protein sequence ID" value="MBB6146270.1"/>
    <property type="molecule type" value="Genomic_DNA"/>
</dbReference>
<dbReference type="Gene3D" id="3.40.50.1010">
    <property type="entry name" value="5'-nuclease"/>
    <property type="match status" value="1"/>
</dbReference>
<sequence length="139" mass="15747">MPFVLDASMTMSWCFEDEKTQETEAILRELAFTHAEVPALWPYEVTNPLASSVRRGRMSYTQAENFLQRLGRLAIRIDDQNDPYTGLKLLPFISQYGLTAYDAAYLELAKRKRLPLATLDKHLVAAAPLEGVFLLGQKP</sequence>
<keyword evidence="3" id="KW-1185">Reference proteome</keyword>
<accession>A0A841JYQ3</accession>